<keyword evidence="7" id="KW-0812">Transmembrane</keyword>
<evidence type="ECO:0000256" key="9">
    <source>
        <dbReference type="ARBA" id="ARBA00023136"/>
    </source>
</evidence>
<keyword evidence="9" id="KW-0472">Membrane</keyword>
<keyword evidence="4" id="KW-1134">Transmembrane beta strand</keyword>
<keyword evidence="6" id="KW-0964">Secreted</keyword>
<evidence type="ECO:0000256" key="5">
    <source>
        <dbReference type="ARBA" id="ARBA00022512"/>
    </source>
</evidence>
<feature type="signal peptide" evidence="11">
    <location>
        <begin position="1"/>
        <end position="26"/>
    </location>
</feature>
<dbReference type="Pfam" id="PF07548">
    <property type="entry name" value="ChlamPMP_M"/>
    <property type="match status" value="1"/>
</dbReference>
<dbReference type="PROSITE" id="PS51208">
    <property type="entry name" value="AUTOTRANSPORTER"/>
    <property type="match status" value="1"/>
</dbReference>
<proteinExistence type="inferred from homology"/>
<evidence type="ECO:0000256" key="11">
    <source>
        <dbReference type="SAM" id="SignalP"/>
    </source>
</evidence>
<accession>A0AA40PR51</accession>
<feature type="chain" id="PRO_5041372830" evidence="11">
    <location>
        <begin position="27"/>
        <end position="1014"/>
    </location>
</feature>
<keyword evidence="8 11" id="KW-0732">Signal</keyword>
<dbReference type="SMART" id="SM00869">
    <property type="entry name" value="Autotransporter"/>
    <property type="match status" value="1"/>
</dbReference>
<comment type="caution">
    <text evidence="13">The sequence shown here is derived from an EMBL/GenBank/DDBJ whole genome shotgun (WGS) entry which is preliminary data.</text>
</comment>
<dbReference type="GO" id="GO:0009279">
    <property type="term" value="C:cell outer membrane"/>
    <property type="evidence" value="ECO:0007669"/>
    <property type="project" value="UniProtKB-SubCell"/>
</dbReference>
<dbReference type="EMBL" id="LFRH01000001">
    <property type="protein sequence ID" value="KTF29332.1"/>
    <property type="molecule type" value="Genomic_DNA"/>
</dbReference>
<dbReference type="NCBIfam" id="TIGR01376">
    <property type="entry name" value="POMP_repeat"/>
    <property type="match status" value="3"/>
</dbReference>
<evidence type="ECO:0000256" key="2">
    <source>
        <dbReference type="ARBA" id="ARBA00004416"/>
    </source>
</evidence>
<evidence type="ECO:0000313" key="14">
    <source>
        <dbReference type="Proteomes" id="UP000054301"/>
    </source>
</evidence>
<keyword evidence="10" id="KW-0998">Cell outer membrane</keyword>
<feature type="domain" description="Autotransporter" evidence="12">
    <location>
        <begin position="732"/>
        <end position="1014"/>
    </location>
</feature>
<evidence type="ECO:0000256" key="3">
    <source>
        <dbReference type="ARBA" id="ARBA00007542"/>
    </source>
</evidence>
<comment type="subcellular location">
    <subcellularLocation>
        <location evidence="2">Cell outer membrane</location>
        <topology evidence="2">Peripheral membrane protein</topology>
        <orientation evidence="2">Extracellular side</orientation>
    </subcellularLocation>
    <subcellularLocation>
        <location evidence="1">Secreted</location>
        <location evidence="1">Cell wall</location>
    </subcellularLocation>
</comment>
<evidence type="ECO:0000256" key="4">
    <source>
        <dbReference type="ARBA" id="ARBA00022452"/>
    </source>
</evidence>
<sequence>MKIDMSFHKFFICSSLAFSLTSPVFAKIVPIPSKNFNGQEGRVFPYTTLSNPEGTTAIFSGDLIISNIDNAISETSSSCFSNKAGYFTILGQGYTLSFNQIRSASNGAAISDSVTDLTLPLTLLNFKNILFINSHTLTSTEASTGAGAGTGNTNTVKANSAMLYSTVPVIFKDNQTILFQQDRSAGPGAGINAASLTITGTTTSCSFDSNASSSFGGALASVGPVKLVNNTAPQTFLSNGAAYYGGAIYLGTYPPAGGTGTPSIGSLTASANSGNITFQNNSALTGGAIYSQGNLEFSNNNYVLFANNTASPASTITLPSTTPNQTITGGLGGAVYCMAPQTSAGSGGSGTAPADPELKCTGQSALYFYGNYAATEGGAIYAKKIVLSDNGSTQFIGNVSAKGGAISVAASGTLELTANAGNIVFDHNLTVNTTTNTGTTTPSTHNSIHFNEGATFSTLAASAGNSIFFYDPITTAISQTAPQPPAQPAALTINPSSGNYQGNIVFSGEKLPPDEAAEENNVTSTINQQVTLENGSLILKKGAVLKVYSFTQSSGSTVVMDLGTTLSTTNQQNTNGGITLSNLAINLASLGENNSAVVEIASTSGQLSITGPITFVDSSGTFYENHELLNENTVEYTIATFTGNTNPPPNINITDITTATGATSSPYGYQGTWKLETSPGTQADTQTLTATWTKTSFIPGPERLAPLVPNSLWGNIVDLRAVNQVMETCSQGLPYKKGLCLTGVSNFFHCNHTQAARSYRHISGGYVLHANTQTLADSVFGFGFGQLFAKSKDYLVANDKSKVYVITAYTGFTKPFFNISNLFASMATRASYCRSNERLTTNYTSLGTAQAGWSNNGWLGELEAKFPVVLSSRILNLKKLIPFVKAEVAYANQGRFKEKNTEGRAFGHGHLMNVSVPAGIKFDKTSHHAPDFYSISLSYISDVYRYNPNCSTVLIANGVTWTTVATNPSRGGLKVQASSHNKVNNNIEIYGHGGCEIRRSSRQYTVDLGSKFRF</sequence>
<keyword evidence="5" id="KW-0134">Cell wall</keyword>
<dbReference type="InterPro" id="IPR011427">
    <property type="entry name" value="Polymorphic_membr_middle"/>
</dbReference>
<evidence type="ECO:0000256" key="8">
    <source>
        <dbReference type="ARBA" id="ARBA00022729"/>
    </source>
</evidence>
<dbReference type="Pfam" id="PF02415">
    <property type="entry name" value="Chlam_PMP"/>
    <property type="match status" value="2"/>
</dbReference>
<organism evidence="13 14">
    <name type="scientific">Chlamydia pecorum</name>
    <dbReference type="NCBI Taxonomy" id="85991"/>
    <lineage>
        <taxon>Bacteria</taxon>
        <taxon>Pseudomonadati</taxon>
        <taxon>Chlamydiota</taxon>
        <taxon>Chlamydiia</taxon>
        <taxon>Chlamydiales</taxon>
        <taxon>Chlamydiaceae</taxon>
        <taxon>Chlamydia/Chlamydophila group</taxon>
        <taxon>Chlamydia</taxon>
    </lineage>
</organism>
<protein>
    <submittedName>
        <fullName evidence="13">Autotransporter beta-domain protein</fullName>
    </submittedName>
</protein>
<evidence type="ECO:0000256" key="1">
    <source>
        <dbReference type="ARBA" id="ARBA00004191"/>
    </source>
</evidence>
<evidence type="ECO:0000256" key="10">
    <source>
        <dbReference type="ARBA" id="ARBA00023237"/>
    </source>
</evidence>
<dbReference type="InterPro" id="IPR003368">
    <property type="entry name" value="POMP_repeat"/>
</dbReference>
<dbReference type="Proteomes" id="UP000054301">
    <property type="component" value="Unassembled WGS sequence"/>
</dbReference>
<evidence type="ECO:0000256" key="6">
    <source>
        <dbReference type="ARBA" id="ARBA00022525"/>
    </source>
</evidence>
<evidence type="ECO:0000313" key="13">
    <source>
        <dbReference type="EMBL" id="KTF29332.1"/>
    </source>
</evidence>
<name>A0AA40PR51_9CHLA</name>
<comment type="similarity">
    <text evidence="3">Belongs to the PMP outer membrane protein family.</text>
</comment>
<evidence type="ECO:0000259" key="12">
    <source>
        <dbReference type="PROSITE" id="PS51208"/>
    </source>
</evidence>
<gene>
    <name evidence="13" type="ORF">cpL1_0543</name>
</gene>
<reference evidence="13 14" key="1">
    <citation type="submission" date="2015-06" db="EMBL/GenBank/DDBJ databases">
        <title>More than comparative genomics: Whole genome sequencing reveals elusive C. pecorum plasmid and re-evaluates genetic differences and phylogenetic relationships between C. pecorum from pig, cattle, sheep and koala hosts.</title>
        <authorList>
            <person name="Jelocnik M."/>
            <person name="Bachmann N.L."/>
            <person name="Kaltenboeck B."/>
            <person name="Waugh C."/>
            <person name="Woolford L."/>
            <person name="Speight N."/>
            <person name="Gillett A."/>
            <person name="Higgins D."/>
            <person name="Flanagan C."/>
            <person name="Myers G."/>
            <person name="Timms P."/>
            <person name="Polkinghorne A."/>
        </authorList>
    </citation>
    <scope>NUCLEOTIDE SEQUENCE [LARGE SCALE GENOMIC DNA]</scope>
    <source>
        <strain evidence="13 14">L1</strain>
    </source>
</reference>
<dbReference type="InterPro" id="IPR005546">
    <property type="entry name" value="Autotransporte_beta"/>
</dbReference>
<dbReference type="InterPro" id="IPR036709">
    <property type="entry name" value="Autotransporte_beta_dom_sf"/>
</dbReference>
<evidence type="ECO:0000256" key="7">
    <source>
        <dbReference type="ARBA" id="ARBA00022692"/>
    </source>
</evidence>
<dbReference type="SUPFAM" id="SSF103515">
    <property type="entry name" value="Autotransporter"/>
    <property type="match status" value="1"/>
</dbReference>
<dbReference type="AlphaFoldDB" id="A0AA40PR51"/>